<dbReference type="SUPFAM" id="SSF51735">
    <property type="entry name" value="NAD(P)-binding Rossmann-fold domains"/>
    <property type="match status" value="1"/>
</dbReference>
<dbReference type="Proteomes" id="UP001497525">
    <property type="component" value="Unassembled WGS sequence"/>
</dbReference>
<reference evidence="3" key="1">
    <citation type="submission" date="2024-06" db="EMBL/GenBank/DDBJ databases">
        <authorList>
            <person name="Liu X."/>
            <person name="Lenzi L."/>
            <person name="Haldenby T S."/>
            <person name="Uol C."/>
        </authorList>
    </citation>
    <scope>NUCLEOTIDE SEQUENCE</scope>
</reference>
<dbReference type="PANTHER" id="PTHR43975">
    <property type="entry name" value="ZGC:101858"/>
    <property type="match status" value="1"/>
</dbReference>
<dbReference type="AlphaFoldDB" id="A0AAV2T015"/>
<dbReference type="InterPro" id="IPR057326">
    <property type="entry name" value="KR_dom"/>
</dbReference>
<dbReference type="InterPro" id="IPR002347">
    <property type="entry name" value="SDR_fam"/>
</dbReference>
<dbReference type="PANTHER" id="PTHR43975:SF2">
    <property type="entry name" value="EG:BACR7A4.14 PROTEIN-RELATED"/>
    <property type="match status" value="1"/>
</dbReference>
<accession>A0AAV2T015</accession>
<dbReference type="SMART" id="SM00822">
    <property type="entry name" value="PKS_KR"/>
    <property type="match status" value="1"/>
</dbReference>
<evidence type="ECO:0000313" key="4">
    <source>
        <dbReference type="Proteomes" id="UP001497525"/>
    </source>
</evidence>
<dbReference type="FunFam" id="3.40.50.720:FF:000084">
    <property type="entry name" value="Short-chain dehydrogenase reductase"/>
    <property type="match status" value="1"/>
</dbReference>
<dbReference type="PRINTS" id="PR00081">
    <property type="entry name" value="GDHRDH"/>
</dbReference>
<dbReference type="InterPro" id="IPR036291">
    <property type="entry name" value="NAD(P)-bd_dom_sf"/>
</dbReference>
<gene>
    <name evidence="3" type="ORF">CDAUBV1_LOCUS702</name>
</gene>
<evidence type="ECO:0000256" key="1">
    <source>
        <dbReference type="ARBA" id="ARBA00023002"/>
    </source>
</evidence>
<dbReference type="Pfam" id="PF13561">
    <property type="entry name" value="adh_short_C2"/>
    <property type="match status" value="1"/>
</dbReference>
<dbReference type="GO" id="GO:0006629">
    <property type="term" value="P:lipid metabolic process"/>
    <property type="evidence" value="ECO:0007669"/>
    <property type="project" value="UniProtKB-ARBA"/>
</dbReference>
<keyword evidence="1" id="KW-0560">Oxidoreductase</keyword>
<dbReference type="GO" id="GO:0016491">
    <property type="term" value="F:oxidoreductase activity"/>
    <property type="evidence" value="ECO:0007669"/>
    <property type="project" value="UniProtKB-KW"/>
</dbReference>
<dbReference type="EMBL" id="CAXLJL010000002">
    <property type="protein sequence ID" value="CAL5129686.1"/>
    <property type="molecule type" value="Genomic_DNA"/>
</dbReference>
<name>A0AAV2T015_CALDB</name>
<protein>
    <recommendedName>
        <fullName evidence="2">Ketoreductase domain-containing protein</fullName>
    </recommendedName>
</protein>
<proteinExistence type="predicted"/>
<dbReference type="PRINTS" id="PR00080">
    <property type="entry name" value="SDRFAMILY"/>
</dbReference>
<dbReference type="Gene3D" id="3.40.50.720">
    <property type="entry name" value="NAD(P)-binding Rossmann-like Domain"/>
    <property type="match status" value="1"/>
</dbReference>
<feature type="domain" description="Ketoreductase" evidence="2">
    <location>
        <begin position="9"/>
        <end position="191"/>
    </location>
</feature>
<evidence type="ECO:0000313" key="3">
    <source>
        <dbReference type="EMBL" id="CAL5129686.1"/>
    </source>
</evidence>
<comment type="caution">
    <text evidence="3">The sequence shown here is derived from an EMBL/GenBank/DDBJ whole genome shotgun (WGS) entry which is preliminary data.</text>
</comment>
<sequence>MEETSLAGKIALITGAACGIGKATALLFAKLGARLVLVDLREADLNATANECNGISKTPVLSIVADITDDHMVQVIHQKTLDHFGGLDILVNNAGIFAEDSAENFDPQVFDRCIKVNLRAPIVLTHAFMAALVKSKGAVVNVSSMGSLRADTALMSYCVSKAGLDMFTQCAALQLATKGVRVNSIHPGSTNTPILLHSGYSEMKNKEFLEAIKAKHPIGRYAEPIEMARAIAFLASPAASFITATLIPVDGGFTAKCEY</sequence>
<evidence type="ECO:0000259" key="2">
    <source>
        <dbReference type="SMART" id="SM00822"/>
    </source>
</evidence>
<dbReference type="InterPro" id="IPR020904">
    <property type="entry name" value="Sc_DH/Rdtase_CS"/>
</dbReference>
<organism evidence="3 4">
    <name type="scientific">Calicophoron daubneyi</name>
    <name type="common">Rumen fluke</name>
    <name type="synonym">Paramphistomum daubneyi</name>
    <dbReference type="NCBI Taxonomy" id="300641"/>
    <lineage>
        <taxon>Eukaryota</taxon>
        <taxon>Metazoa</taxon>
        <taxon>Spiralia</taxon>
        <taxon>Lophotrochozoa</taxon>
        <taxon>Platyhelminthes</taxon>
        <taxon>Trematoda</taxon>
        <taxon>Digenea</taxon>
        <taxon>Plagiorchiida</taxon>
        <taxon>Pronocephalata</taxon>
        <taxon>Paramphistomoidea</taxon>
        <taxon>Paramphistomidae</taxon>
        <taxon>Calicophoron</taxon>
    </lineage>
</organism>
<dbReference type="PROSITE" id="PS00061">
    <property type="entry name" value="ADH_SHORT"/>
    <property type="match status" value="1"/>
</dbReference>